<proteinExistence type="predicted"/>
<evidence type="ECO:0000256" key="1">
    <source>
        <dbReference type="SAM" id="Phobius"/>
    </source>
</evidence>
<dbReference type="PANTHER" id="PTHR19346:SF4">
    <property type="entry name" value="SUGAR PHOSPHATE TRANSPORTER DOMAIN-CONTAINING PROTEIN"/>
    <property type="match status" value="1"/>
</dbReference>
<keyword evidence="1" id="KW-0472">Membrane</keyword>
<dbReference type="EMBL" id="JARAKH010000049">
    <property type="protein sequence ID" value="KAK8376097.1"/>
    <property type="molecule type" value="Genomic_DNA"/>
</dbReference>
<keyword evidence="1" id="KW-1133">Transmembrane helix</keyword>
<name>A0AAW0SN04_SCYPA</name>
<gene>
    <name evidence="2" type="ORF">O3P69_008670</name>
</gene>
<evidence type="ECO:0000313" key="2">
    <source>
        <dbReference type="EMBL" id="KAK8376097.1"/>
    </source>
</evidence>
<feature type="transmembrane region" description="Helical" evidence="1">
    <location>
        <begin position="63"/>
        <end position="84"/>
    </location>
</feature>
<protein>
    <submittedName>
        <fullName evidence="2">Uncharacterized protein</fullName>
    </submittedName>
</protein>
<dbReference type="InterPro" id="IPR026505">
    <property type="entry name" value="Solute_c_fam_35_mem_F3/F4"/>
</dbReference>
<dbReference type="Proteomes" id="UP001487740">
    <property type="component" value="Unassembled WGS sequence"/>
</dbReference>
<sequence length="168" mass="18692">MAKQTKDEGTLRGESDSRLSASCEVCNTITGIEQNSRSLASADPGLVGVDMRSPLPFPLSTRCCLFCMPWLVTGYMHVYSLWIFDCTDVMALYSAHVSFVFLLSWVILHDQFVGVRAPFLSLQFNHMFFPSHFPPFLSATFPSRAPFLSFLSSCLPQILSPFPHAAEG</sequence>
<keyword evidence="1" id="KW-0812">Transmembrane</keyword>
<keyword evidence="3" id="KW-1185">Reference proteome</keyword>
<dbReference type="AlphaFoldDB" id="A0AAW0SN04"/>
<feature type="transmembrane region" description="Helical" evidence="1">
    <location>
        <begin position="90"/>
        <end position="108"/>
    </location>
</feature>
<accession>A0AAW0SN04</accession>
<reference evidence="2 3" key="1">
    <citation type="submission" date="2023-03" db="EMBL/GenBank/DDBJ databases">
        <title>High-quality genome of Scylla paramamosain provides insights in environmental adaptation.</title>
        <authorList>
            <person name="Zhang L."/>
        </authorList>
    </citation>
    <scope>NUCLEOTIDE SEQUENCE [LARGE SCALE GENOMIC DNA]</scope>
    <source>
        <strain evidence="2">LZ_2023a</strain>
        <tissue evidence="2">Muscle</tissue>
    </source>
</reference>
<dbReference type="PANTHER" id="PTHR19346">
    <property type="entry name" value="SUGAR PHOSPHATE TRANSPORTER DOMAIN-CONTAINING PROTEIN"/>
    <property type="match status" value="1"/>
</dbReference>
<comment type="caution">
    <text evidence="2">The sequence shown here is derived from an EMBL/GenBank/DDBJ whole genome shotgun (WGS) entry which is preliminary data.</text>
</comment>
<evidence type="ECO:0000313" key="3">
    <source>
        <dbReference type="Proteomes" id="UP001487740"/>
    </source>
</evidence>
<organism evidence="2 3">
    <name type="scientific">Scylla paramamosain</name>
    <name type="common">Mud crab</name>
    <dbReference type="NCBI Taxonomy" id="85552"/>
    <lineage>
        <taxon>Eukaryota</taxon>
        <taxon>Metazoa</taxon>
        <taxon>Ecdysozoa</taxon>
        <taxon>Arthropoda</taxon>
        <taxon>Crustacea</taxon>
        <taxon>Multicrustacea</taxon>
        <taxon>Malacostraca</taxon>
        <taxon>Eumalacostraca</taxon>
        <taxon>Eucarida</taxon>
        <taxon>Decapoda</taxon>
        <taxon>Pleocyemata</taxon>
        <taxon>Brachyura</taxon>
        <taxon>Eubrachyura</taxon>
        <taxon>Portunoidea</taxon>
        <taxon>Portunidae</taxon>
        <taxon>Portuninae</taxon>
        <taxon>Scylla</taxon>
    </lineage>
</organism>